<sequence length="965" mass="99138">MAAPDLERLLAELLEPDSDVIRRIRQLAAVLLRRRLLGRWKRLDPALRQRLPTLLAEALERETEHTVTVALAQLGALVLRRGGLSAWGPLGTWVQEAARDPQPPRQEAALLVLSAALEAAPQVLAPHGPALAALCRGALAPGVPPGPTAYSLQALGGLGAMLGDTHTELLRSLLPDILTALKKLLDADEERGTEALEVLDEFLEADPATVTPHLRPLLDLCLQVAGDECRGDTVRVRALATVTFLAQKRPKALLRGGLLGQVVDALAVGLPPEKLLQQLLPLLEQVLGSPRAGARKGGLLALGALAGGCGEPLRRRYLEAALGALRGGLGDPESSVRGAAACALRSLAECLQPGAGALAQQLLPGALAPLRGDPPARGRGRAWYLLEALLEAGGEGGGPWVPAVLETILGVLGGAGPPRELELALSALHTLASVAGEQLPPHAGPILRALSPLVRPGPPETRPLRLQALGVLGALGRPVAGEGLVAALELALAEQRDDDDGDDEGRRVTLVLAGAVSEALGEGTGRLLPHIVPVLLRGLRRPPTPAAAEAPDSVEVGGAYAAATQDACEALGEVAENSGSAFLPYMEPSLEAVLELLQLPGAELRRAAYETLGSLVLVLGAAPPPRDGQAPPLLERALGALVGGARRDPALGGARGAVGALGRVLQGPALPPALLPPIGRLLVDVIHGKIACLEAAADDVADDDAEQAEAVWELRELAGEGLVVLGGAGGGAFAHLFGELLPRLLAGLSRRRSVGERSWSAAMLAELGGALGGAVTPFLPRLGPALAAAASRDPDPEVRSNALCAIGRLAEAAGPALGPAWPGRAVLTQALTREGPGRARDNAVGALVRHQGALPAELVVPLVLGALPLSQDLEEERAAYGYLVGVHGSEPPRLRQHAAELPRACGGVVGSGRLPPELEAGLVQLLRDVWGSCPTAFGGGLAQLPPGDAARLRQALGVADAPGTC</sequence>
<keyword evidence="5" id="KW-0653">Protein transport</keyword>
<organism evidence="6 7">
    <name type="scientific">Grus japonensis</name>
    <name type="common">Japanese crane</name>
    <name type="synonym">Red-crowned crane</name>
    <dbReference type="NCBI Taxonomy" id="30415"/>
    <lineage>
        <taxon>Eukaryota</taxon>
        <taxon>Metazoa</taxon>
        <taxon>Chordata</taxon>
        <taxon>Craniata</taxon>
        <taxon>Vertebrata</taxon>
        <taxon>Euteleostomi</taxon>
        <taxon>Archelosauria</taxon>
        <taxon>Archosauria</taxon>
        <taxon>Dinosauria</taxon>
        <taxon>Saurischia</taxon>
        <taxon>Theropoda</taxon>
        <taxon>Coelurosauria</taxon>
        <taxon>Aves</taxon>
        <taxon>Neognathae</taxon>
        <taxon>Neoaves</taxon>
        <taxon>Gruiformes</taxon>
        <taxon>Gruidae</taxon>
        <taxon>Grus</taxon>
    </lineage>
</organism>
<dbReference type="GO" id="GO:0005737">
    <property type="term" value="C:cytoplasm"/>
    <property type="evidence" value="ECO:0007669"/>
    <property type="project" value="UniProtKB-SubCell"/>
</dbReference>
<dbReference type="Gene3D" id="1.25.10.10">
    <property type="entry name" value="Leucine-rich Repeat Variant"/>
    <property type="match status" value="2"/>
</dbReference>
<comment type="caution">
    <text evidence="6">The sequence shown here is derived from an EMBL/GenBank/DDBJ whole genome shotgun (WGS) entry which is preliminary data.</text>
</comment>
<dbReference type="SUPFAM" id="SSF48371">
    <property type="entry name" value="ARM repeat"/>
    <property type="match status" value="2"/>
</dbReference>
<keyword evidence="3" id="KW-0963">Cytoplasm</keyword>
<dbReference type="PANTHER" id="PTHR10527">
    <property type="entry name" value="IMPORTIN BETA"/>
    <property type="match status" value="1"/>
</dbReference>
<dbReference type="Pfam" id="PF13513">
    <property type="entry name" value="HEAT_EZ"/>
    <property type="match status" value="1"/>
</dbReference>
<evidence type="ECO:0000256" key="4">
    <source>
        <dbReference type="ARBA" id="ARBA00022737"/>
    </source>
</evidence>
<evidence type="ECO:0000256" key="1">
    <source>
        <dbReference type="ARBA" id="ARBA00004496"/>
    </source>
</evidence>
<evidence type="ECO:0000313" key="6">
    <source>
        <dbReference type="EMBL" id="GAB0202256.1"/>
    </source>
</evidence>
<protein>
    <submittedName>
        <fullName evidence="6">Importin-4</fullName>
    </submittedName>
</protein>
<evidence type="ECO:0000313" key="7">
    <source>
        <dbReference type="Proteomes" id="UP001623348"/>
    </source>
</evidence>
<reference evidence="6 7" key="1">
    <citation type="submission" date="2024-06" db="EMBL/GenBank/DDBJ databases">
        <title>The draft genome of Grus japonensis, version 3.</title>
        <authorList>
            <person name="Nabeshima K."/>
            <person name="Suzuki S."/>
            <person name="Onuma M."/>
        </authorList>
    </citation>
    <scope>NUCLEOTIDE SEQUENCE [LARGE SCALE GENOMIC DNA]</scope>
    <source>
        <strain evidence="6 7">451A</strain>
    </source>
</reference>
<dbReference type="Proteomes" id="UP001623348">
    <property type="component" value="Unassembled WGS sequence"/>
</dbReference>
<evidence type="ECO:0000256" key="2">
    <source>
        <dbReference type="ARBA" id="ARBA00022448"/>
    </source>
</evidence>
<dbReference type="InterPro" id="IPR016024">
    <property type="entry name" value="ARM-type_fold"/>
</dbReference>
<keyword evidence="2" id="KW-0813">Transport</keyword>
<evidence type="ECO:0000256" key="5">
    <source>
        <dbReference type="ARBA" id="ARBA00022927"/>
    </source>
</evidence>
<dbReference type="EMBL" id="BAAFJT010000037">
    <property type="protein sequence ID" value="GAB0202256.1"/>
    <property type="molecule type" value="Genomic_DNA"/>
</dbReference>
<keyword evidence="4" id="KW-0677">Repeat</keyword>
<evidence type="ECO:0000256" key="3">
    <source>
        <dbReference type="ARBA" id="ARBA00022490"/>
    </source>
</evidence>
<accession>A0ABC9XX64</accession>
<gene>
    <name evidence="6" type="ORF">GRJ2_002691200</name>
</gene>
<dbReference type="InterPro" id="IPR040122">
    <property type="entry name" value="Importin_beta"/>
</dbReference>
<name>A0ABC9XX64_GRUJA</name>
<dbReference type="GO" id="GO:0015031">
    <property type="term" value="P:protein transport"/>
    <property type="evidence" value="ECO:0007669"/>
    <property type="project" value="UniProtKB-KW"/>
</dbReference>
<dbReference type="AlphaFoldDB" id="A0ABC9XX64"/>
<dbReference type="InterPro" id="IPR011989">
    <property type="entry name" value="ARM-like"/>
</dbReference>
<proteinExistence type="predicted"/>
<keyword evidence="7" id="KW-1185">Reference proteome</keyword>
<comment type="subcellular location">
    <subcellularLocation>
        <location evidence="1">Cytoplasm</location>
    </subcellularLocation>
</comment>